<evidence type="ECO:0000256" key="2">
    <source>
        <dbReference type="PROSITE-ProRule" id="PRU01240"/>
    </source>
</evidence>
<feature type="active site" description="Charge relay system" evidence="2">
    <location>
        <position position="1422"/>
    </location>
</feature>
<dbReference type="InterPro" id="IPR051532">
    <property type="entry name" value="Ester_Hydrolysis_Enzymes"/>
</dbReference>
<feature type="active site" description="Charge relay system" evidence="2">
    <location>
        <position position="1644"/>
    </location>
</feature>
<feature type="chain" id="PRO_5034913406" description="SGNH hydrolase-type esterase domain-containing protein" evidence="4">
    <location>
        <begin position="20"/>
        <end position="1906"/>
    </location>
</feature>
<dbReference type="SUPFAM" id="SSF69318">
    <property type="entry name" value="Integrin alpha N-terminal domain"/>
    <property type="match status" value="2"/>
</dbReference>
<proteinExistence type="inferred from homology"/>
<dbReference type="PANTHER" id="PTHR30383:SF5">
    <property type="entry name" value="SGNH HYDROLASE-TYPE ESTERASE DOMAIN-CONTAINING PROTEIN"/>
    <property type="match status" value="1"/>
</dbReference>
<evidence type="ECO:0000256" key="1">
    <source>
        <dbReference type="ARBA" id="ARBA00022729"/>
    </source>
</evidence>
<gene>
    <name evidence="6" type="ORF">HETSPECPRED_006470</name>
</gene>
<dbReference type="Pfam" id="PF13517">
    <property type="entry name" value="FG-GAP_3"/>
    <property type="match status" value="1"/>
</dbReference>
<dbReference type="InterPro" id="IPR022398">
    <property type="entry name" value="Peptidase_S8_His-AS"/>
</dbReference>
<dbReference type="InterPro" id="IPR028994">
    <property type="entry name" value="Integrin_alpha_N"/>
</dbReference>
<accession>A0A8H3IUE3</accession>
<evidence type="ECO:0000256" key="4">
    <source>
        <dbReference type="SAM" id="SignalP"/>
    </source>
</evidence>
<protein>
    <recommendedName>
        <fullName evidence="5">SGNH hydrolase-type esterase domain-containing protein</fullName>
    </recommendedName>
</protein>
<dbReference type="PRINTS" id="PR00723">
    <property type="entry name" value="SUBTILISIN"/>
</dbReference>
<dbReference type="SUPFAM" id="SSF52743">
    <property type="entry name" value="Subtilisin-like"/>
    <property type="match status" value="1"/>
</dbReference>
<evidence type="ECO:0000313" key="7">
    <source>
        <dbReference type="Proteomes" id="UP000664521"/>
    </source>
</evidence>
<dbReference type="Gene3D" id="3.40.50.200">
    <property type="entry name" value="Peptidase S8/S53 domain"/>
    <property type="match status" value="1"/>
</dbReference>
<evidence type="ECO:0000256" key="3">
    <source>
        <dbReference type="SAM" id="MobiDB-lite"/>
    </source>
</evidence>
<dbReference type="Proteomes" id="UP000664521">
    <property type="component" value="Unassembled WGS sequence"/>
</dbReference>
<feature type="region of interest" description="Disordered" evidence="3">
    <location>
        <begin position="1251"/>
        <end position="1282"/>
    </location>
</feature>
<dbReference type="CDD" id="cd01833">
    <property type="entry name" value="XynB_like"/>
    <property type="match status" value="1"/>
</dbReference>
<keyword evidence="2" id="KW-0720">Serine protease</keyword>
<dbReference type="SUPFAM" id="SSF52266">
    <property type="entry name" value="SGNH hydrolase"/>
    <property type="match status" value="1"/>
</dbReference>
<feature type="compositionally biased region" description="Low complexity" evidence="3">
    <location>
        <begin position="1263"/>
        <end position="1277"/>
    </location>
</feature>
<dbReference type="InterPro" id="IPR015500">
    <property type="entry name" value="Peptidase_S8_subtilisin-rel"/>
</dbReference>
<dbReference type="InterPro" id="IPR036852">
    <property type="entry name" value="Peptidase_S8/S53_dom_sf"/>
</dbReference>
<dbReference type="EMBL" id="CAJPDS010000043">
    <property type="protein sequence ID" value="CAF9926964.1"/>
    <property type="molecule type" value="Genomic_DNA"/>
</dbReference>
<dbReference type="InterPro" id="IPR036514">
    <property type="entry name" value="SGNH_hydro_sf"/>
</dbReference>
<dbReference type="PROSITE" id="PS00137">
    <property type="entry name" value="SUBTILASE_HIS"/>
    <property type="match status" value="1"/>
</dbReference>
<evidence type="ECO:0000313" key="6">
    <source>
        <dbReference type="EMBL" id="CAF9926964.1"/>
    </source>
</evidence>
<dbReference type="Pfam" id="PF13472">
    <property type="entry name" value="Lipase_GDSL_2"/>
    <property type="match status" value="1"/>
</dbReference>
<feature type="region of interest" description="Disordered" evidence="3">
    <location>
        <begin position="873"/>
        <end position="919"/>
    </location>
</feature>
<feature type="compositionally biased region" description="Gly residues" evidence="3">
    <location>
        <begin position="876"/>
        <end position="890"/>
    </location>
</feature>
<dbReference type="PANTHER" id="PTHR30383">
    <property type="entry name" value="THIOESTERASE 1/PROTEASE 1/LYSOPHOSPHOLIPASE L1"/>
    <property type="match status" value="1"/>
</dbReference>
<evidence type="ECO:0000259" key="5">
    <source>
        <dbReference type="Pfam" id="PF13472"/>
    </source>
</evidence>
<feature type="domain" description="SGNH hydrolase-type esterase" evidence="5">
    <location>
        <begin position="48"/>
        <end position="225"/>
    </location>
</feature>
<reference evidence="6" key="1">
    <citation type="submission" date="2021-03" db="EMBL/GenBank/DDBJ databases">
        <authorList>
            <person name="Tagirdzhanova G."/>
        </authorList>
    </citation>
    <scope>NUCLEOTIDE SEQUENCE</scope>
</reference>
<comment type="caution">
    <text evidence="6">The sequence shown here is derived from an EMBL/GenBank/DDBJ whole genome shotgun (WGS) entry which is preliminary data.</text>
</comment>
<name>A0A8H3IUE3_9LECA</name>
<dbReference type="Gene3D" id="3.40.50.1110">
    <property type="entry name" value="SGNH hydrolase"/>
    <property type="match status" value="1"/>
</dbReference>
<dbReference type="InterPro" id="IPR013517">
    <property type="entry name" value="FG-GAP"/>
</dbReference>
<organism evidence="6 7">
    <name type="scientific">Heterodermia speciosa</name>
    <dbReference type="NCBI Taxonomy" id="116794"/>
    <lineage>
        <taxon>Eukaryota</taxon>
        <taxon>Fungi</taxon>
        <taxon>Dikarya</taxon>
        <taxon>Ascomycota</taxon>
        <taxon>Pezizomycotina</taxon>
        <taxon>Lecanoromycetes</taxon>
        <taxon>OSLEUM clade</taxon>
        <taxon>Lecanoromycetidae</taxon>
        <taxon>Caliciales</taxon>
        <taxon>Physciaceae</taxon>
        <taxon>Heterodermia</taxon>
    </lineage>
</organism>
<comment type="similarity">
    <text evidence="2">Belongs to the peptidase S8 family.</text>
</comment>
<feature type="signal peptide" evidence="4">
    <location>
        <begin position="1"/>
        <end position="19"/>
    </location>
</feature>
<feature type="compositionally biased region" description="Low complexity" evidence="3">
    <location>
        <begin position="903"/>
        <end position="914"/>
    </location>
</feature>
<dbReference type="GO" id="GO:0006508">
    <property type="term" value="P:proteolysis"/>
    <property type="evidence" value="ECO:0007669"/>
    <property type="project" value="UniProtKB-KW"/>
</dbReference>
<sequence>MLGLTWLTVATAVISVTLAPEHVTGSTTGGLIKRVDIADGIELRILPLGDSITVGFRSSDGNGYRLGLQEKLAGNKLRFVGGLSNGTMTDNFNAGYSGYTINEISNAANDAITSDRPNVILLHAGTNDLDRGDNPKDPISKAPDRLGQLIDKCISSNPDAAIIVAQIINAADPGTEYRIRTFNAAVPGVVNSRASAGHHCMVTSMESITAGDLIDGLHPTDAGYRKMAGLWFDAIKVAAGKGWIHSPIGPDPVPSTPEVHSGNQGGVFVCAIIKGFGTIQLQTMGPYIPPTSLDQGYRKTHFVTNSLIASGAAKGGDAKFVMNWLPQGRVALGIGKKGSNVRFADLNSDGRADYLWVDPDTGAVIAYLNTGQGNEISWKAVNNGKPMAYGAGKGASVHFANMGGQKQVDYLVVDHDNGAVHLYENKGADDNSNSKWDWDGPTLIASGAPGANHWNVEFADINGDGRDDYIVTGDHGSLDVYLNIGKPGEEKPIWVPSGQVATGVGRNFTLADIDGDGRDDYLTWTEFGGLSGYLNVRDRTEGQPKWVDQGSDKSIAYGVGVDWRLCRLADFTGDGKADYAIIDVTNGGVDLYINDGSADTSVPGDGVFLADLDGDGLDDYVSMDQDGKIIAYLNGGADASAPLGWKWIQQNKGNVIALGVGARRHQIRLANIYGHGRADYLVIDDKTGAVNAWENDGPDNSAIGAWRWIPRGQIATGLGDGAGVRFADIDGDGRDDYIWLSEDGHALVYINKVDPPAHDWVGLNAGKYVALGVGASRKDIRLADLDGDGRADYIWVHPVDGSINVWRNNFEAGPGNWTPYQGKLALGVGLASSNIHFAYMNNDRTGRADYVAVEPRTGGLRVWFNGCNELAPGSSSGSGSGSGPGPGISGQEGSSSTFASCQTAANPATTSPANINGSPSDNNAVLVTVGDSTYTANSQTQIIIEGQTLTPGGQIVAGGTTVSLAPGASLAVVGGSTQTLEHTAPSPVVGSLVFGGSTYTANSASQFVIGGQTLVPNEQITVSGTPISLAPGASLVVIASSTQALGSATFSVTPPTPVVTPPTVSVTPPTAEEGGGGGITIPGYTTIASAPDLGNLPTSGRDAINGLRPAANGFLSLLGDAGSAFSDLAGGGASSLTPGAVSDAASLFVNTIEDGESLLNAMNSFEMQSFDSIGGSLASDVNAAKSSLGNLIDLLRTTPGDFAQWISKPPTGLTDYRKIAAYLVGAESVGGIAAAAITRVIHSPLVASSSSSQSKTVGVNAGSKTATATSASSSASETPREWTLNTIPGTSVAEFEAFVKSLPDQGTGRRYVYSALDYQDYTGTWTLEQAKIIAKNPLVDQLCPNEAMELVAHRAIPENTTYERHPRVGPEQIDYQPDSPLHLRILSLSRTEPIAGLDRNARSTEYTYEQSLGEGIFIYQFDYGFDRDHPDFAALEGYEELNHPRAVPGIRNHGTAVAGMAVGSTLGVAKRATLVFVTLAPDSIAEDIKYMWRVVINDVTTKHRTGKAVIVYPFGSLHTYTIEQNDHVDYTPYGLPVPEHCDIFLPVLAEAWASDIVTVVSTGNTRDQNLGAESPQRFGKEDNALITVGSMTADGELWINNPPVGPAPGGQDPDCTGFTDFYAHSVNVRVAYPGYKISTSTGSSYAAPQAAGLAAYLLRNPHFSSALNEDSSGVSFGDVGGISFGMKKLLRTIGRQVGPDRAFILNNGVREEFCGSPGRKVKGRELIGLDRPYHDKPILGSLRNESSPILDRTMETVFTEGGRKEGSSGDTVFPVSPSLNQSSLDDIFTLPTHNSAIARDLPSGFPNDKPEPTFFTTAPVVTIGSAQDTPTIPIATPIPTTTSNGGFLPLSVPASEVHSATPSNGGFLPLSGLASDVHSAAPSPTSAGVTGVQILDFVGLDFACPP</sequence>
<dbReference type="GO" id="GO:0004252">
    <property type="term" value="F:serine-type endopeptidase activity"/>
    <property type="evidence" value="ECO:0007669"/>
    <property type="project" value="UniProtKB-UniRule"/>
</dbReference>
<keyword evidence="2" id="KW-0645">Protease</keyword>
<dbReference type="InterPro" id="IPR013830">
    <property type="entry name" value="SGNH_hydro"/>
</dbReference>
<keyword evidence="7" id="KW-1185">Reference proteome</keyword>
<dbReference type="PROSITE" id="PS51892">
    <property type="entry name" value="SUBTILASE"/>
    <property type="match status" value="1"/>
</dbReference>
<dbReference type="GO" id="GO:0004622">
    <property type="term" value="F:phosphatidylcholine lysophospholipase activity"/>
    <property type="evidence" value="ECO:0007669"/>
    <property type="project" value="TreeGrafter"/>
</dbReference>
<keyword evidence="1 4" id="KW-0732">Signal</keyword>
<dbReference type="OrthoDB" id="3915838at2759"/>
<keyword evidence="2" id="KW-0378">Hydrolase</keyword>
<feature type="active site" description="Charge relay system" evidence="2">
    <location>
        <position position="1453"/>
    </location>
</feature>